<gene>
    <name evidence="6" type="ORF">LAZ67_1000555</name>
</gene>
<evidence type="ECO:0000313" key="7">
    <source>
        <dbReference type="Proteomes" id="UP001235939"/>
    </source>
</evidence>
<dbReference type="PANTHER" id="PTHR47959:SF8">
    <property type="entry name" value="RNA HELICASE"/>
    <property type="match status" value="1"/>
</dbReference>
<reference evidence="6 7" key="1">
    <citation type="submission" date="2022-01" db="EMBL/GenBank/DDBJ databases">
        <title>A chromosomal length assembly of Cordylochernes scorpioides.</title>
        <authorList>
            <person name="Zeh D."/>
            <person name="Zeh J."/>
        </authorList>
    </citation>
    <scope>NUCLEOTIDE SEQUENCE [LARGE SCALE GENOMIC DNA]</scope>
    <source>
        <strain evidence="6">IN4F17</strain>
        <tissue evidence="6">Whole Body</tissue>
    </source>
</reference>
<protein>
    <submittedName>
        <fullName evidence="6">DDX54</fullName>
    </submittedName>
</protein>
<dbReference type="SUPFAM" id="SSF52540">
    <property type="entry name" value="P-loop containing nucleoside triphosphate hydrolases"/>
    <property type="match status" value="1"/>
</dbReference>
<evidence type="ECO:0000256" key="2">
    <source>
        <dbReference type="ARBA" id="ARBA00022801"/>
    </source>
</evidence>
<dbReference type="Pfam" id="PF00271">
    <property type="entry name" value="Helicase_C"/>
    <property type="match status" value="1"/>
</dbReference>
<proteinExistence type="predicted"/>
<accession>A0ABY6JX94</accession>
<keyword evidence="1" id="KW-0547">Nucleotide-binding</keyword>
<sequence>MNQQAELHEIISKLPSESRQTMLFSATLPKMLVDFAGVGLNNPQLIRLDVESKLSEQLRSTYLYCRSPENRMATLLCLLDLIPKGQLTLVFAATRHHVEYIAQVLTALQMPCTAVYSSLDQEARETNVRMFKNHTVELMIATDVAARGIDIPPLDNVINYNFPSNSKLYVHRVGRVARAGRAGTSYSILAYDEAAYLVDLHLFLGRQLVCATLETSIDAGKYLQGQLDDNGRTT</sequence>
<keyword evidence="2" id="KW-0378">Hydrolase</keyword>
<dbReference type="SMART" id="SM00490">
    <property type="entry name" value="HELICc"/>
    <property type="match status" value="1"/>
</dbReference>
<evidence type="ECO:0000259" key="5">
    <source>
        <dbReference type="PROSITE" id="PS51194"/>
    </source>
</evidence>
<evidence type="ECO:0000256" key="1">
    <source>
        <dbReference type="ARBA" id="ARBA00022741"/>
    </source>
</evidence>
<dbReference type="EMBL" id="CP092863">
    <property type="protein sequence ID" value="UYV60253.1"/>
    <property type="molecule type" value="Genomic_DNA"/>
</dbReference>
<dbReference type="Gene3D" id="3.40.50.300">
    <property type="entry name" value="P-loop containing nucleotide triphosphate hydrolases"/>
    <property type="match status" value="2"/>
</dbReference>
<keyword evidence="7" id="KW-1185">Reference proteome</keyword>
<dbReference type="PROSITE" id="PS51194">
    <property type="entry name" value="HELICASE_CTER"/>
    <property type="match status" value="1"/>
</dbReference>
<dbReference type="InterPro" id="IPR001650">
    <property type="entry name" value="Helicase_C-like"/>
</dbReference>
<evidence type="ECO:0000256" key="4">
    <source>
        <dbReference type="ARBA" id="ARBA00022840"/>
    </source>
</evidence>
<keyword evidence="4" id="KW-0067">ATP-binding</keyword>
<organism evidence="6 7">
    <name type="scientific">Cordylochernes scorpioides</name>
    <dbReference type="NCBI Taxonomy" id="51811"/>
    <lineage>
        <taxon>Eukaryota</taxon>
        <taxon>Metazoa</taxon>
        <taxon>Ecdysozoa</taxon>
        <taxon>Arthropoda</taxon>
        <taxon>Chelicerata</taxon>
        <taxon>Arachnida</taxon>
        <taxon>Pseudoscorpiones</taxon>
        <taxon>Cheliferoidea</taxon>
        <taxon>Chernetidae</taxon>
        <taxon>Cordylochernes</taxon>
    </lineage>
</organism>
<dbReference type="InterPro" id="IPR050079">
    <property type="entry name" value="DEAD_box_RNA_helicase"/>
</dbReference>
<keyword evidence="3" id="KW-0347">Helicase</keyword>
<dbReference type="PANTHER" id="PTHR47959">
    <property type="entry name" value="ATP-DEPENDENT RNA HELICASE RHLE-RELATED"/>
    <property type="match status" value="1"/>
</dbReference>
<dbReference type="CDD" id="cd18787">
    <property type="entry name" value="SF2_C_DEAD"/>
    <property type="match status" value="1"/>
</dbReference>
<evidence type="ECO:0000313" key="6">
    <source>
        <dbReference type="EMBL" id="UYV60253.1"/>
    </source>
</evidence>
<evidence type="ECO:0000256" key="3">
    <source>
        <dbReference type="ARBA" id="ARBA00022806"/>
    </source>
</evidence>
<name>A0ABY6JX94_9ARAC</name>
<feature type="domain" description="Helicase C-terminal" evidence="5">
    <location>
        <begin position="74"/>
        <end position="221"/>
    </location>
</feature>
<dbReference type="InterPro" id="IPR027417">
    <property type="entry name" value="P-loop_NTPase"/>
</dbReference>
<dbReference type="Proteomes" id="UP001235939">
    <property type="component" value="Chromosome 01"/>
</dbReference>